<reference evidence="2" key="1">
    <citation type="submission" date="2022-09" db="EMBL/GenBank/DDBJ databases">
        <title>Fusarium specimens isolated from Avocado Roots.</title>
        <authorList>
            <person name="Stajich J."/>
            <person name="Roper C."/>
            <person name="Heimlech-Rivalta G."/>
        </authorList>
    </citation>
    <scope>NUCLEOTIDE SEQUENCE</scope>
    <source>
        <strain evidence="2">CF00136</strain>
    </source>
</reference>
<dbReference type="Proteomes" id="UP001152049">
    <property type="component" value="Unassembled WGS sequence"/>
</dbReference>
<comment type="caution">
    <text evidence="2">The sequence shown here is derived from an EMBL/GenBank/DDBJ whole genome shotgun (WGS) entry which is preliminary data.</text>
</comment>
<feature type="region of interest" description="Disordered" evidence="1">
    <location>
        <begin position="105"/>
        <end position="127"/>
    </location>
</feature>
<gene>
    <name evidence="2" type="ORF">NW762_006634</name>
</gene>
<dbReference type="EMBL" id="JAOQAZ010000011">
    <property type="protein sequence ID" value="KAJ4263021.1"/>
    <property type="molecule type" value="Genomic_DNA"/>
</dbReference>
<feature type="compositionally biased region" description="Polar residues" evidence="1">
    <location>
        <begin position="1"/>
        <end position="16"/>
    </location>
</feature>
<proteinExistence type="predicted"/>
<protein>
    <submittedName>
        <fullName evidence="2">Uncharacterized protein</fullName>
    </submittedName>
</protein>
<sequence>MPTQEVLNQWEASSPTAKGEGPLLGTTDRLFPPLPLHVVRTDHAFEAPQSLISMHECLAARPNAEGCEHRCTDGRLGPDQDRVRNNGARTPCSLHADILAQIEAKQERRASEATENNKDKQVDHEKK</sequence>
<feature type="region of interest" description="Disordered" evidence="1">
    <location>
        <begin position="1"/>
        <end position="24"/>
    </location>
</feature>
<evidence type="ECO:0000313" key="2">
    <source>
        <dbReference type="EMBL" id="KAJ4263021.1"/>
    </source>
</evidence>
<evidence type="ECO:0000313" key="3">
    <source>
        <dbReference type="Proteomes" id="UP001152049"/>
    </source>
</evidence>
<dbReference type="AlphaFoldDB" id="A0A9W8S0U5"/>
<evidence type="ECO:0000256" key="1">
    <source>
        <dbReference type="SAM" id="MobiDB-lite"/>
    </source>
</evidence>
<organism evidence="2 3">
    <name type="scientific">Fusarium torreyae</name>
    <dbReference type="NCBI Taxonomy" id="1237075"/>
    <lineage>
        <taxon>Eukaryota</taxon>
        <taxon>Fungi</taxon>
        <taxon>Dikarya</taxon>
        <taxon>Ascomycota</taxon>
        <taxon>Pezizomycotina</taxon>
        <taxon>Sordariomycetes</taxon>
        <taxon>Hypocreomycetidae</taxon>
        <taxon>Hypocreales</taxon>
        <taxon>Nectriaceae</taxon>
        <taxon>Fusarium</taxon>
    </lineage>
</organism>
<accession>A0A9W8S0U5</accession>
<dbReference type="OrthoDB" id="5098627at2759"/>
<keyword evidence="3" id="KW-1185">Reference proteome</keyword>
<name>A0A9W8S0U5_9HYPO</name>